<dbReference type="SMART" id="SM00850">
    <property type="entry name" value="LytTR"/>
    <property type="match status" value="1"/>
</dbReference>
<gene>
    <name evidence="3" type="ORF">FDP25_11945</name>
</gene>
<dbReference type="InterPro" id="IPR007492">
    <property type="entry name" value="LytTR_DNA-bd_dom"/>
</dbReference>
<feature type="domain" description="HTH LytTR-type" evidence="2">
    <location>
        <begin position="137"/>
        <end position="225"/>
    </location>
</feature>
<keyword evidence="1" id="KW-0472">Membrane</keyword>
<organism evidence="3 4">
    <name type="scientific">Roseovarius bejariae</name>
    <dbReference type="NCBI Taxonomy" id="2576383"/>
    <lineage>
        <taxon>Bacteria</taxon>
        <taxon>Pseudomonadati</taxon>
        <taxon>Pseudomonadota</taxon>
        <taxon>Alphaproteobacteria</taxon>
        <taxon>Rhodobacterales</taxon>
        <taxon>Roseobacteraceae</taxon>
        <taxon>Roseovarius</taxon>
    </lineage>
</organism>
<keyword evidence="1" id="KW-1133">Transmembrane helix</keyword>
<keyword evidence="1" id="KW-0812">Transmembrane</keyword>
<feature type="transmembrane region" description="Helical" evidence="1">
    <location>
        <begin position="38"/>
        <end position="59"/>
    </location>
</feature>
<feature type="transmembrane region" description="Helical" evidence="1">
    <location>
        <begin position="7"/>
        <end position="32"/>
    </location>
</feature>
<evidence type="ECO:0000313" key="3">
    <source>
        <dbReference type="EMBL" id="MRU16143.1"/>
    </source>
</evidence>
<dbReference type="PROSITE" id="PS50930">
    <property type="entry name" value="HTH_LYTTR"/>
    <property type="match status" value="1"/>
</dbReference>
<proteinExistence type="predicted"/>
<sequence length="226" mass="25382">MAWPARSLYWFAITFVALSIGVSVRAVTAAWIGYDRPLGFDIIATLLTTTICAPLIWMMRRTVDTLSGVPSVDLLNVALHTLVIVGLVFVVRRHISPSEPGSYLEPELEPKVRYYSPVGHENPRLYRRLSASTTGPILRLSGKDHHVEVVTPEARETLRLRLSDAIDEMDPVEGYCTHRSHWVARTAIETVDRSQPGKIFIVLTNGDRVPVSRKYRPKLEVEGLLD</sequence>
<comment type="caution">
    <text evidence="3">The sequence shown here is derived from an EMBL/GenBank/DDBJ whole genome shotgun (WGS) entry which is preliminary data.</text>
</comment>
<dbReference type="Pfam" id="PF04397">
    <property type="entry name" value="LytTR"/>
    <property type="match status" value="1"/>
</dbReference>
<reference evidence="3 4" key="1">
    <citation type="submission" date="2019-05" db="EMBL/GenBank/DDBJ databases">
        <title>Roseovarius bejariae sp. nov., a moderately halophylic bacterium isolated from a saline soil in Rambla Salada (Murcia).</title>
        <authorList>
            <person name="Castro D.J."/>
            <person name="Gomez-Altuve A."/>
            <person name="Reina J.C."/>
            <person name="Rodriguez M."/>
            <person name="Sampedro I."/>
            <person name="Llamas I."/>
            <person name="Martinez-Checa F."/>
        </authorList>
    </citation>
    <scope>NUCLEOTIDE SEQUENCE [LARGE SCALE GENOMIC DNA]</scope>
    <source>
        <strain evidence="3 4">A21</strain>
    </source>
</reference>
<dbReference type="Proteomes" id="UP000564704">
    <property type="component" value="Unassembled WGS sequence"/>
</dbReference>
<dbReference type="OrthoDB" id="7028951at2"/>
<feature type="transmembrane region" description="Helical" evidence="1">
    <location>
        <begin position="71"/>
        <end position="91"/>
    </location>
</feature>
<dbReference type="GO" id="GO:0003677">
    <property type="term" value="F:DNA binding"/>
    <property type="evidence" value="ECO:0007669"/>
    <property type="project" value="InterPro"/>
</dbReference>
<dbReference type="AlphaFoldDB" id="A0A844D2S2"/>
<dbReference type="Gene3D" id="2.40.50.1020">
    <property type="entry name" value="LytTr DNA-binding domain"/>
    <property type="match status" value="1"/>
</dbReference>
<dbReference type="EMBL" id="SZWE01000001">
    <property type="protein sequence ID" value="MRU16143.1"/>
    <property type="molecule type" value="Genomic_DNA"/>
</dbReference>
<evidence type="ECO:0000313" key="4">
    <source>
        <dbReference type="Proteomes" id="UP000564704"/>
    </source>
</evidence>
<evidence type="ECO:0000256" key="1">
    <source>
        <dbReference type="SAM" id="Phobius"/>
    </source>
</evidence>
<keyword evidence="4" id="KW-1185">Reference proteome</keyword>
<protein>
    <submittedName>
        <fullName evidence="3">LytTR family transcriptional regulator</fullName>
    </submittedName>
</protein>
<evidence type="ECO:0000259" key="2">
    <source>
        <dbReference type="PROSITE" id="PS50930"/>
    </source>
</evidence>
<accession>A0A844D2S2</accession>
<name>A0A844D2S2_9RHOB</name>